<dbReference type="SMART" id="SM00228">
    <property type="entry name" value="PDZ"/>
    <property type="match status" value="1"/>
</dbReference>
<dbReference type="Gene3D" id="2.30.42.10">
    <property type="match status" value="1"/>
</dbReference>
<organism evidence="20 21">
    <name type="scientific">Acipenser ruthenus</name>
    <name type="common">Sterlet sturgeon</name>
    <dbReference type="NCBI Taxonomy" id="7906"/>
    <lineage>
        <taxon>Eukaryota</taxon>
        <taxon>Metazoa</taxon>
        <taxon>Chordata</taxon>
        <taxon>Craniata</taxon>
        <taxon>Vertebrata</taxon>
        <taxon>Euteleostomi</taxon>
        <taxon>Actinopterygii</taxon>
        <taxon>Chondrostei</taxon>
        <taxon>Acipenseriformes</taxon>
        <taxon>Acipenseridae</taxon>
        <taxon>Acipenser</taxon>
    </lineage>
</organism>
<keyword evidence="4" id="KW-0597">Phosphoprotein</keyword>
<dbReference type="AlphaFoldDB" id="A0A444UAR2"/>
<feature type="region of interest" description="Disordered" evidence="17">
    <location>
        <begin position="298"/>
        <end position="348"/>
    </location>
</feature>
<name>A0A444UAR2_ACIRT</name>
<feature type="compositionally biased region" description="Low complexity" evidence="17">
    <location>
        <begin position="547"/>
        <end position="566"/>
    </location>
</feature>
<keyword evidence="10" id="KW-0206">Cytoskeleton</keyword>
<evidence type="ECO:0000256" key="10">
    <source>
        <dbReference type="ARBA" id="ARBA00023212"/>
    </source>
</evidence>
<evidence type="ECO:0000256" key="11">
    <source>
        <dbReference type="ARBA" id="ARBA00034103"/>
    </source>
</evidence>
<evidence type="ECO:0000256" key="15">
    <source>
        <dbReference type="ARBA" id="ARBA00082439"/>
    </source>
</evidence>
<feature type="compositionally biased region" description="Polar residues" evidence="17">
    <location>
        <begin position="516"/>
        <end position="530"/>
    </location>
</feature>
<feature type="compositionally biased region" description="Basic and acidic residues" evidence="17">
    <location>
        <begin position="496"/>
        <end position="505"/>
    </location>
</feature>
<keyword evidence="3" id="KW-0963">Cytoplasm</keyword>
<dbReference type="CDD" id="cd06790">
    <property type="entry name" value="PDZ_neurabin-like"/>
    <property type="match status" value="1"/>
</dbReference>
<dbReference type="InterPro" id="IPR001478">
    <property type="entry name" value="PDZ"/>
</dbReference>
<evidence type="ECO:0000313" key="21">
    <source>
        <dbReference type="Proteomes" id="UP000289886"/>
    </source>
</evidence>
<comment type="subcellular location">
    <subcellularLocation>
        <location evidence="1">Cytoplasm</location>
        <location evidence="1">Cytoskeleton</location>
    </subcellularLocation>
    <subcellularLocation>
        <location evidence="11">Synapse</location>
    </subcellularLocation>
</comment>
<dbReference type="GO" id="GO:0030425">
    <property type="term" value="C:dendrite"/>
    <property type="evidence" value="ECO:0007669"/>
    <property type="project" value="TreeGrafter"/>
</dbReference>
<feature type="compositionally biased region" description="Basic and acidic residues" evidence="17">
    <location>
        <begin position="704"/>
        <end position="723"/>
    </location>
</feature>
<dbReference type="FunFam" id="2.30.42.10:FF:000010">
    <property type="entry name" value="Neurabin-1 isoform 1"/>
    <property type="match status" value="1"/>
</dbReference>
<dbReference type="GO" id="GO:0031175">
    <property type="term" value="P:neuron projection development"/>
    <property type="evidence" value="ECO:0007669"/>
    <property type="project" value="TreeGrafter"/>
</dbReference>
<keyword evidence="5" id="KW-0221">Differentiation</keyword>
<protein>
    <recommendedName>
        <fullName evidence="12">Neurabin-1</fullName>
    </recommendedName>
    <alternativeName>
        <fullName evidence="14">Neurabin-I</fullName>
    </alternativeName>
    <alternativeName>
        <fullName evidence="13">Neural tissue-specific F-actin-binding protein I</fullName>
    </alternativeName>
    <alternativeName>
        <fullName evidence="15">Protein phosphatase 1 regulatory subunit 9A</fullName>
    </alternativeName>
</protein>
<dbReference type="InterPro" id="IPR036034">
    <property type="entry name" value="PDZ_sf"/>
</dbReference>
<evidence type="ECO:0000256" key="8">
    <source>
        <dbReference type="ARBA" id="ARBA00023054"/>
    </source>
</evidence>
<dbReference type="GO" id="GO:0007015">
    <property type="term" value="P:actin filament organization"/>
    <property type="evidence" value="ECO:0007669"/>
    <property type="project" value="TreeGrafter"/>
</dbReference>
<dbReference type="InterPro" id="IPR001660">
    <property type="entry name" value="SAM"/>
</dbReference>
<evidence type="ECO:0000256" key="6">
    <source>
        <dbReference type="ARBA" id="ARBA00022902"/>
    </source>
</evidence>
<evidence type="ECO:0000256" key="4">
    <source>
        <dbReference type="ARBA" id="ARBA00022553"/>
    </source>
</evidence>
<dbReference type="EMBL" id="SCEB01214926">
    <property type="protein sequence ID" value="RXM32255.1"/>
    <property type="molecule type" value="Genomic_DNA"/>
</dbReference>
<dbReference type="InterPro" id="IPR013761">
    <property type="entry name" value="SAM/pointed_sf"/>
</dbReference>
<dbReference type="FunFam" id="1.10.150.50:FF:000008">
    <property type="entry name" value="Neurabin-1 isoform 1-like protein"/>
    <property type="match status" value="1"/>
</dbReference>
<dbReference type="PROSITE" id="PS50105">
    <property type="entry name" value="SAM_DOMAIN"/>
    <property type="match status" value="1"/>
</dbReference>
<feature type="compositionally biased region" description="Polar residues" evidence="17">
    <location>
        <begin position="433"/>
        <end position="451"/>
    </location>
</feature>
<dbReference type="Pfam" id="PF07647">
    <property type="entry name" value="SAM_2"/>
    <property type="match status" value="1"/>
</dbReference>
<feature type="region of interest" description="Disordered" evidence="17">
    <location>
        <begin position="362"/>
        <end position="591"/>
    </location>
</feature>
<evidence type="ECO:0000256" key="3">
    <source>
        <dbReference type="ARBA" id="ARBA00022490"/>
    </source>
</evidence>
<dbReference type="Pfam" id="PF17817">
    <property type="entry name" value="PDZ_5"/>
    <property type="match status" value="1"/>
</dbReference>
<feature type="domain" description="SAM" evidence="18">
    <location>
        <begin position="633"/>
        <end position="696"/>
    </location>
</feature>
<dbReference type="SUPFAM" id="SSF47769">
    <property type="entry name" value="SAM/Pointed domain"/>
    <property type="match status" value="1"/>
</dbReference>
<keyword evidence="8 16" id="KW-0175">Coiled coil</keyword>
<dbReference type="Gene3D" id="1.10.150.50">
    <property type="entry name" value="Transcription Factor, Ets-1"/>
    <property type="match status" value="1"/>
</dbReference>
<evidence type="ECO:0000256" key="16">
    <source>
        <dbReference type="SAM" id="Coils"/>
    </source>
</evidence>
<dbReference type="Proteomes" id="UP000289886">
    <property type="component" value="Unassembled WGS sequence"/>
</dbReference>
<evidence type="ECO:0000256" key="9">
    <source>
        <dbReference type="ARBA" id="ARBA00023203"/>
    </source>
</evidence>
<keyword evidence="7" id="KW-0770">Synapse</keyword>
<proteinExistence type="predicted"/>
<dbReference type="GO" id="GO:0014069">
    <property type="term" value="C:postsynaptic density"/>
    <property type="evidence" value="ECO:0007669"/>
    <property type="project" value="TreeGrafter"/>
</dbReference>
<feature type="compositionally biased region" description="Polar residues" evidence="17">
    <location>
        <begin position="298"/>
        <end position="310"/>
    </location>
</feature>
<feature type="compositionally biased region" description="Basic residues" evidence="17">
    <location>
        <begin position="364"/>
        <end position="373"/>
    </location>
</feature>
<dbReference type="GO" id="GO:0051015">
    <property type="term" value="F:actin filament binding"/>
    <property type="evidence" value="ECO:0007669"/>
    <property type="project" value="TreeGrafter"/>
</dbReference>
<feature type="coiled-coil region" evidence="16">
    <location>
        <begin position="220"/>
        <end position="261"/>
    </location>
</feature>
<keyword evidence="9" id="KW-0009">Actin-binding</keyword>
<comment type="caution">
    <text evidence="20">The sequence shown here is derived from an EMBL/GenBank/DDBJ whole genome shotgun (WGS) entry which is preliminary data.</text>
</comment>
<evidence type="ECO:0000256" key="2">
    <source>
        <dbReference type="ARBA" id="ARBA00022473"/>
    </source>
</evidence>
<dbReference type="PANTHER" id="PTHR16154">
    <property type="entry name" value="NEURABIN"/>
    <property type="match status" value="1"/>
</dbReference>
<keyword evidence="6" id="KW-0524">Neurogenesis</keyword>
<dbReference type="GO" id="GO:0019722">
    <property type="term" value="P:calcium-mediated signaling"/>
    <property type="evidence" value="ECO:0007669"/>
    <property type="project" value="TreeGrafter"/>
</dbReference>
<evidence type="ECO:0000256" key="13">
    <source>
        <dbReference type="ARBA" id="ARBA00076637"/>
    </source>
</evidence>
<evidence type="ECO:0000256" key="5">
    <source>
        <dbReference type="ARBA" id="ARBA00022782"/>
    </source>
</evidence>
<reference evidence="20 21" key="1">
    <citation type="submission" date="2019-01" db="EMBL/GenBank/DDBJ databases">
        <title>Draft Genome and Complete Hox-Cluster Characterization of the Sterlet Sturgeon (Acipenser ruthenus).</title>
        <authorList>
            <person name="Wei Q."/>
        </authorList>
    </citation>
    <scope>NUCLEOTIDE SEQUENCE [LARGE SCALE GENOMIC DNA]</scope>
    <source>
        <strain evidence="20">WHYD16114868_AA</strain>
        <tissue evidence="20">Blood</tissue>
    </source>
</reference>
<feature type="compositionally biased region" description="Polar residues" evidence="17">
    <location>
        <begin position="578"/>
        <end position="590"/>
    </location>
</feature>
<gene>
    <name evidence="20" type="ORF">EOD39_1499</name>
</gene>
<keyword evidence="21" id="KW-1185">Reference proteome</keyword>
<accession>A0A444UAR2</accession>
<feature type="domain" description="PDZ" evidence="19">
    <location>
        <begin position="44"/>
        <end position="132"/>
    </location>
</feature>
<dbReference type="SMART" id="SM00454">
    <property type="entry name" value="SAM"/>
    <property type="match status" value="1"/>
</dbReference>
<sequence>MEACLVFNTYSNEDYDRRNEEVDPVAASAEYELEKRVERLDLFPVEFEKGEEGLGISIIGMGVGADAGLEKLGIFVKTVIEGGAAQRHGRIQVNDQIVEVDGISLVGVTQNFAAAVLRNTKGTVRFLIGREKPGQTSEVAHLISQTLEQERRQREMMEQHYAQYDADDDETGEYATDDEEDDTAPELKGAEMAIEVFDLPETEDMFSPTELDTTKLSHKFRELQIKHAVTEAEIQKLKHKLQTAESEKVQWECEKNHLKQSIEDNKSRMLQLESYWIEISDLELELLRLMKQNGTQVNNNNNIAERQSSHGVVRRGPSQEAIESLEGGQKSCQIGPNGDFNEAVPETERLDSNVLKARVQLSVKSKRHRPSRARLRDSVSSTDGEDSLERRASDGSGSPLHSARSPLPVTLRTCSPPSDSDASTLSSAALSSECTPKNQVKGQEQAGNTYRETFVDTPTSPPFKSCCSSDASLHRHPQQNKEDLQSPVLSSPSLGQEEKTKRKLIDLGASKETQERSMSTTSSEGATSSPLRPCVPLPWFGEGAKDSASSSNFPSPTSSTEPSSENSLEKHKAKNFNDDLSPSSTSSTNVDGLVAEPKITGRSHTLVLSSDEILDEGQSPKHNQWQNRAVLEWSCQQVSHWLMGLNLEQHIPEFTAKNIDGEELLQLDGSKLKSLGVTTSQDRVLLKKKIKDLRVFMDKARKTREKLEKHREKLRKKEQEHLQKQAKAGKPLAGPTEGSTE</sequence>
<dbReference type="Pfam" id="PF00595">
    <property type="entry name" value="PDZ"/>
    <property type="match status" value="1"/>
</dbReference>
<evidence type="ECO:0000256" key="1">
    <source>
        <dbReference type="ARBA" id="ARBA00004245"/>
    </source>
</evidence>
<dbReference type="InterPro" id="IPR043446">
    <property type="entry name" value="Neurabin-like"/>
</dbReference>
<evidence type="ECO:0000256" key="14">
    <source>
        <dbReference type="ARBA" id="ARBA00077125"/>
    </source>
</evidence>
<feature type="compositionally biased region" description="Low complexity" evidence="17">
    <location>
        <begin position="415"/>
        <end position="432"/>
    </location>
</feature>
<dbReference type="PROSITE" id="PS50106">
    <property type="entry name" value="PDZ"/>
    <property type="match status" value="1"/>
</dbReference>
<evidence type="ECO:0000259" key="18">
    <source>
        <dbReference type="PROSITE" id="PS50105"/>
    </source>
</evidence>
<dbReference type="CDD" id="cd09512">
    <property type="entry name" value="SAM_Neurabin-like"/>
    <property type="match status" value="1"/>
</dbReference>
<dbReference type="InterPro" id="IPR040645">
    <property type="entry name" value="Neurabin-1/2_PDZ"/>
</dbReference>
<evidence type="ECO:0000259" key="19">
    <source>
        <dbReference type="PROSITE" id="PS50106"/>
    </source>
</evidence>
<evidence type="ECO:0000256" key="12">
    <source>
        <dbReference type="ARBA" id="ARBA00067399"/>
    </source>
</evidence>
<keyword evidence="2" id="KW-0217">Developmental protein</keyword>
<dbReference type="GO" id="GO:0005737">
    <property type="term" value="C:cytoplasm"/>
    <property type="evidence" value="ECO:0007669"/>
    <property type="project" value="TreeGrafter"/>
</dbReference>
<dbReference type="PANTHER" id="PTHR16154:SF22">
    <property type="entry name" value="NEURABIN-1"/>
    <property type="match status" value="1"/>
</dbReference>
<evidence type="ECO:0000256" key="7">
    <source>
        <dbReference type="ARBA" id="ARBA00023018"/>
    </source>
</evidence>
<dbReference type="SUPFAM" id="SSF50156">
    <property type="entry name" value="PDZ domain-like"/>
    <property type="match status" value="1"/>
</dbReference>
<evidence type="ECO:0000313" key="20">
    <source>
        <dbReference type="EMBL" id="RXM32255.1"/>
    </source>
</evidence>
<feature type="region of interest" description="Disordered" evidence="17">
    <location>
        <begin position="704"/>
        <end position="741"/>
    </location>
</feature>
<evidence type="ECO:0000256" key="17">
    <source>
        <dbReference type="SAM" id="MobiDB-lite"/>
    </source>
</evidence>
<dbReference type="GO" id="GO:0015629">
    <property type="term" value="C:actin cytoskeleton"/>
    <property type="evidence" value="ECO:0007669"/>
    <property type="project" value="TreeGrafter"/>
</dbReference>